<comment type="caution">
    <text evidence="1">The sequence shown here is derived from an EMBL/GenBank/DDBJ whole genome shotgun (WGS) entry which is preliminary data.</text>
</comment>
<keyword evidence="2" id="KW-1185">Reference proteome</keyword>
<reference evidence="1 2" key="1">
    <citation type="journal article" date="2024" name="BMC Biol.">
        <title>Comparative genomics of Ascetosporea gives new insight into the evolutionary basis for animal parasitism in Rhizaria.</title>
        <authorList>
            <person name="Hiltunen Thoren M."/>
            <person name="Onut-Brannstrom I."/>
            <person name="Alfjorden A."/>
            <person name="Peckova H."/>
            <person name="Swords F."/>
            <person name="Hooper C."/>
            <person name="Holzer A.S."/>
            <person name="Bass D."/>
            <person name="Burki F."/>
        </authorList>
    </citation>
    <scope>NUCLEOTIDE SEQUENCE [LARGE SCALE GENOMIC DNA]</scope>
    <source>
        <strain evidence="1">20-A016</strain>
    </source>
</reference>
<dbReference type="EMBL" id="JBDODL010000610">
    <property type="protein sequence ID" value="MES1920323.1"/>
    <property type="molecule type" value="Genomic_DNA"/>
</dbReference>
<dbReference type="Proteomes" id="UP001439008">
    <property type="component" value="Unassembled WGS sequence"/>
</dbReference>
<accession>A0ABV2AKY7</accession>
<name>A0ABV2AKY7_9EUKA</name>
<sequence>MLRFCAENKVWTENKTFEFFGSILLEAQKDICFAGVHIYKLLIVLLEEGIEMPLTLIAVLVENCMSGVDKIGPVEFKTIALCQKFLLLASEKVLFCRFLH</sequence>
<organism evidence="1 2">
    <name type="scientific">Bonamia ostreae</name>
    <dbReference type="NCBI Taxonomy" id="126728"/>
    <lineage>
        <taxon>Eukaryota</taxon>
        <taxon>Sar</taxon>
        <taxon>Rhizaria</taxon>
        <taxon>Endomyxa</taxon>
        <taxon>Ascetosporea</taxon>
        <taxon>Haplosporida</taxon>
        <taxon>Bonamia</taxon>
    </lineage>
</organism>
<proteinExistence type="predicted"/>
<protein>
    <submittedName>
        <fullName evidence="1">Uncharacterized protein</fullName>
    </submittedName>
</protein>
<evidence type="ECO:0000313" key="1">
    <source>
        <dbReference type="EMBL" id="MES1920323.1"/>
    </source>
</evidence>
<gene>
    <name evidence="1" type="ORF">MHBO_002005</name>
</gene>
<evidence type="ECO:0000313" key="2">
    <source>
        <dbReference type="Proteomes" id="UP001439008"/>
    </source>
</evidence>